<dbReference type="EMBL" id="CP021056">
    <property type="protein sequence ID" value="QXE23198.1"/>
    <property type="molecule type" value="Genomic_DNA"/>
</dbReference>
<evidence type="ECO:0000313" key="2">
    <source>
        <dbReference type="EMBL" id="QXE23198.1"/>
    </source>
</evidence>
<protein>
    <submittedName>
        <fullName evidence="2">Uncharacterized protein</fullName>
    </submittedName>
</protein>
<dbReference type="RefSeq" id="WP_190603683.1">
    <property type="nucleotide sequence ID" value="NZ_CP021056.1"/>
</dbReference>
<evidence type="ECO:0000313" key="3">
    <source>
        <dbReference type="Proteomes" id="UP000683511"/>
    </source>
</evidence>
<keyword evidence="1" id="KW-1133">Transmembrane helix</keyword>
<name>A0A975T852_9NOST</name>
<keyword evidence="3" id="KW-1185">Reference proteome</keyword>
<feature type="transmembrane region" description="Helical" evidence="1">
    <location>
        <begin position="46"/>
        <end position="67"/>
    </location>
</feature>
<proteinExistence type="predicted"/>
<keyword evidence="1" id="KW-0812">Transmembrane</keyword>
<dbReference type="AlphaFoldDB" id="A0A975T852"/>
<dbReference type="KEGG" id="rsin:B6N60_01887"/>
<dbReference type="Proteomes" id="UP000683511">
    <property type="component" value="Chromosome"/>
</dbReference>
<accession>A0A975T852</accession>
<organism evidence="2 3">
    <name type="scientific">Richelia sinica FACHB-800</name>
    <dbReference type="NCBI Taxonomy" id="1357546"/>
    <lineage>
        <taxon>Bacteria</taxon>
        <taxon>Bacillati</taxon>
        <taxon>Cyanobacteriota</taxon>
        <taxon>Cyanophyceae</taxon>
        <taxon>Nostocales</taxon>
        <taxon>Nostocaceae</taxon>
        <taxon>Richelia</taxon>
    </lineage>
</organism>
<feature type="transmembrane region" description="Helical" evidence="1">
    <location>
        <begin position="74"/>
        <end position="92"/>
    </location>
</feature>
<gene>
    <name evidence="2" type="ORF">B6N60_01887</name>
</gene>
<evidence type="ECO:0000256" key="1">
    <source>
        <dbReference type="SAM" id="Phobius"/>
    </source>
</evidence>
<keyword evidence="1" id="KW-0472">Membrane</keyword>
<sequence length="97" mass="10540">MKQKLFLLVKILSTGLITSAIGLELWNIQSIIANASLPNSLYPLLILSHLALSAHFVEAIIAAVVATGKNKMPLTLAAYTFFVGTVGLLEMWENQDN</sequence>
<reference evidence="2" key="1">
    <citation type="submission" date="2017-04" db="EMBL/GenBank/DDBJ databases">
        <title>Genome deletions in a multicellular cyanobacterial endosymbiont for morphological adaptation in marine diatoms.</title>
        <authorList>
            <person name="Wang Y."/>
            <person name="Gao H."/>
            <person name="Li R."/>
            <person name="Xu X."/>
        </authorList>
    </citation>
    <scope>NUCLEOTIDE SEQUENCE</scope>
    <source>
        <strain evidence="2">FACHB 800</strain>
    </source>
</reference>